<protein>
    <submittedName>
        <fullName evidence="1">Uncharacterized protein</fullName>
    </submittedName>
</protein>
<reference evidence="1" key="1">
    <citation type="submission" date="2019-08" db="EMBL/GenBank/DDBJ databases">
        <authorList>
            <person name="Kucharzyk K."/>
            <person name="Murdoch R.W."/>
            <person name="Higgins S."/>
            <person name="Loffler F."/>
        </authorList>
    </citation>
    <scope>NUCLEOTIDE SEQUENCE</scope>
</reference>
<accession>A0A645IAN4</accession>
<evidence type="ECO:0000313" key="1">
    <source>
        <dbReference type="EMBL" id="MPN48401.1"/>
    </source>
</evidence>
<dbReference type="AlphaFoldDB" id="A0A645IAN4"/>
<sequence>MVRAHHAGHIVLLFQRAGERVFHVHKTHPLPRFNGLGQQVYVVKNRLVVALDALVQVVHLLQPAFVVFICEFLQFVYDLLGLGFGYELCGKHGVG</sequence>
<dbReference type="EMBL" id="VSSQ01110695">
    <property type="protein sequence ID" value="MPN48401.1"/>
    <property type="molecule type" value="Genomic_DNA"/>
</dbReference>
<proteinExistence type="predicted"/>
<name>A0A645IAN4_9ZZZZ</name>
<gene>
    <name evidence="1" type="ORF">SDC9_196008</name>
</gene>
<organism evidence="1">
    <name type="scientific">bioreactor metagenome</name>
    <dbReference type="NCBI Taxonomy" id="1076179"/>
    <lineage>
        <taxon>unclassified sequences</taxon>
        <taxon>metagenomes</taxon>
        <taxon>ecological metagenomes</taxon>
    </lineage>
</organism>
<comment type="caution">
    <text evidence="1">The sequence shown here is derived from an EMBL/GenBank/DDBJ whole genome shotgun (WGS) entry which is preliminary data.</text>
</comment>